<gene>
    <name evidence="1" type="ORF">JI435_411840</name>
</gene>
<evidence type="ECO:0000313" key="2">
    <source>
        <dbReference type="Proteomes" id="UP000663193"/>
    </source>
</evidence>
<reference evidence="2" key="1">
    <citation type="journal article" date="2021" name="BMC Genomics">
        <title>Chromosome-level genome assembly and manually-curated proteome of model necrotroph Parastagonospora nodorum Sn15 reveals a genome-wide trove of candidate effector homologs, and redundancy of virulence-related functions within an accessory chromosome.</title>
        <authorList>
            <person name="Bertazzoni S."/>
            <person name="Jones D.A.B."/>
            <person name="Phan H.T."/>
            <person name="Tan K.-C."/>
            <person name="Hane J.K."/>
        </authorList>
    </citation>
    <scope>NUCLEOTIDE SEQUENCE [LARGE SCALE GENOMIC DNA]</scope>
    <source>
        <strain evidence="2">SN15 / ATCC MYA-4574 / FGSC 10173)</strain>
    </source>
</reference>
<keyword evidence="2" id="KW-1185">Reference proteome</keyword>
<dbReference type="VEuPathDB" id="FungiDB:JI435_411840"/>
<dbReference type="AlphaFoldDB" id="A0A7U2F8A1"/>
<organism evidence="1 2">
    <name type="scientific">Phaeosphaeria nodorum (strain SN15 / ATCC MYA-4574 / FGSC 10173)</name>
    <name type="common">Glume blotch fungus</name>
    <name type="synonym">Parastagonospora nodorum</name>
    <dbReference type="NCBI Taxonomy" id="321614"/>
    <lineage>
        <taxon>Eukaryota</taxon>
        <taxon>Fungi</taxon>
        <taxon>Dikarya</taxon>
        <taxon>Ascomycota</taxon>
        <taxon>Pezizomycotina</taxon>
        <taxon>Dothideomycetes</taxon>
        <taxon>Pleosporomycetidae</taxon>
        <taxon>Pleosporales</taxon>
        <taxon>Pleosporineae</taxon>
        <taxon>Phaeosphaeriaceae</taxon>
        <taxon>Parastagonospora</taxon>
    </lineage>
</organism>
<sequence>MGLQCLRNRNTNPPPIEPPAPDTTNCALCALAQCTTTHNGALWLPSWHPLASSPLQPIACSNLVPANRDHLPPRTRALGPDLITNHNALCRHSLQEKRLSKK</sequence>
<evidence type="ECO:0000313" key="1">
    <source>
        <dbReference type="EMBL" id="QRC98300.1"/>
    </source>
</evidence>
<dbReference type="EMBL" id="CP069030">
    <property type="protein sequence ID" value="QRC98300.1"/>
    <property type="molecule type" value="Genomic_DNA"/>
</dbReference>
<name>A0A7U2F8A1_PHANO</name>
<dbReference type="Proteomes" id="UP000663193">
    <property type="component" value="Chromosome 8"/>
</dbReference>
<accession>A0A7U2F8A1</accession>
<protein>
    <submittedName>
        <fullName evidence="1">Uncharacterized protein</fullName>
    </submittedName>
</protein>
<proteinExistence type="predicted"/>